<evidence type="ECO:0000256" key="9">
    <source>
        <dbReference type="ARBA" id="ARBA00023014"/>
    </source>
</evidence>
<protein>
    <submittedName>
        <fullName evidence="13 14">Dihydroorotate dehydrogenase electron transfer subunit</fullName>
    </submittedName>
</protein>
<reference evidence="16" key="4">
    <citation type="submission" date="2016-10" db="EMBL/GenBank/DDBJ databases">
        <authorList>
            <person name="Varghese N."/>
        </authorList>
    </citation>
    <scope>NUCLEOTIDE SEQUENCE [LARGE SCALE GENOMIC DNA]</scope>
    <source>
        <strain evidence="16">DSM 16632</strain>
    </source>
</reference>
<feature type="binding site" evidence="11">
    <location>
        <position position="225"/>
    </location>
    <ligand>
        <name>[2Fe-2S] cluster</name>
        <dbReference type="ChEBI" id="CHEBI:190135"/>
    </ligand>
</feature>
<keyword evidence="8 11" id="KW-0408">Iron</keyword>
<dbReference type="NCBIfam" id="NF000796">
    <property type="entry name" value="PRK00054.1-1"/>
    <property type="match status" value="1"/>
</dbReference>
<sequence length="269" mass="30115">MNVPQVIEIKKIIEETPTIKTFIFDWTMVGENIPYPGQFIMVWNFNDEKPMSISYIDVAKGELGITVKKVGKFSENLHSLKEGEKLGLRGPYGNGFDTDLRDIRVLAIGGGVGMAPIAFFTEEALKNKAQVDVVCAAQTKSELLFDKRLEARGANVYTCTDDGSCGFKGFATHRVLELIEHKEYDWAVVCGPEVMMRPLYGSLETHMIDGEYSMERYMKCAIGVCGHCCVDNTGWRICAEGPVFSSDQISEIVEFGKYHRTASGLREYF</sequence>
<dbReference type="Proteomes" id="UP000066376">
    <property type="component" value="Chromosome"/>
</dbReference>
<reference evidence="13 15" key="1">
    <citation type="journal article" date="2016" name="Genome Announc.">
        <title>Draft Genome Sequence of the Rumen Methanogen Methanobrevibacter olleyae YLM1.</title>
        <authorList>
            <person name="Kelly W.J."/>
            <person name="Li D."/>
            <person name="Lambie S.C."/>
            <person name="Cox F."/>
            <person name="Attwood G.T."/>
            <person name="Altermann E."/>
            <person name="Leahy S.C."/>
        </authorList>
    </citation>
    <scope>NUCLEOTIDE SEQUENCE [LARGE SCALE GENOMIC DNA]</scope>
    <source>
        <strain evidence="13 15">YLM1</strain>
    </source>
</reference>
<dbReference type="Gene3D" id="3.40.50.80">
    <property type="entry name" value="Nucleotide-binding domain of ferredoxin-NADP reductase (FNR) module"/>
    <property type="match status" value="1"/>
</dbReference>
<evidence type="ECO:0000256" key="4">
    <source>
        <dbReference type="ARBA" id="ARBA00022714"/>
    </source>
</evidence>
<dbReference type="GO" id="GO:0006221">
    <property type="term" value="P:pyrimidine nucleotide biosynthetic process"/>
    <property type="evidence" value="ECO:0007669"/>
    <property type="project" value="InterPro"/>
</dbReference>
<dbReference type="STRING" id="294671.YLM1_1424"/>
<evidence type="ECO:0000256" key="10">
    <source>
        <dbReference type="ARBA" id="ARBA00034078"/>
    </source>
</evidence>
<dbReference type="InterPro" id="IPR012165">
    <property type="entry name" value="Cyt_c3_hydrogenase_gsu"/>
</dbReference>
<evidence type="ECO:0000256" key="7">
    <source>
        <dbReference type="ARBA" id="ARBA00022982"/>
    </source>
</evidence>
<dbReference type="CDD" id="cd06220">
    <property type="entry name" value="DHOD_e_trans_like2"/>
    <property type="match status" value="1"/>
</dbReference>
<dbReference type="Gene3D" id="2.40.30.10">
    <property type="entry name" value="Translation factors"/>
    <property type="match status" value="1"/>
</dbReference>
<organism evidence="13 15">
    <name type="scientific">Methanobrevibacter olleyae</name>
    <dbReference type="NCBI Taxonomy" id="294671"/>
    <lineage>
        <taxon>Archaea</taxon>
        <taxon>Methanobacteriati</taxon>
        <taxon>Methanobacteriota</taxon>
        <taxon>Methanomada group</taxon>
        <taxon>Methanobacteria</taxon>
        <taxon>Methanobacteriales</taxon>
        <taxon>Methanobacteriaceae</taxon>
        <taxon>Methanobrevibacter</taxon>
    </lineage>
</organism>
<dbReference type="Pfam" id="PF00175">
    <property type="entry name" value="NAD_binding_1"/>
    <property type="match status" value="1"/>
</dbReference>
<evidence type="ECO:0000256" key="5">
    <source>
        <dbReference type="ARBA" id="ARBA00022723"/>
    </source>
</evidence>
<dbReference type="PANTHER" id="PTHR43513">
    <property type="entry name" value="DIHYDROOROTATE DEHYDROGENASE B (NAD(+)), ELECTRON TRANSFER SUBUNIT"/>
    <property type="match status" value="1"/>
</dbReference>
<evidence type="ECO:0000256" key="2">
    <source>
        <dbReference type="ARBA" id="ARBA00022448"/>
    </source>
</evidence>
<proteinExistence type="inferred from homology"/>
<keyword evidence="9 11" id="KW-0411">Iron-sulfur</keyword>
<evidence type="ECO:0000259" key="12">
    <source>
        <dbReference type="PROSITE" id="PS51384"/>
    </source>
</evidence>
<evidence type="ECO:0000256" key="11">
    <source>
        <dbReference type="PIRSR" id="PIRSR006816-2"/>
    </source>
</evidence>
<dbReference type="SUPFAM" id="SSF63380">
    <property type="entry name" value="Riboflavin synthase domain-like"/>
    <property type="match status" value="1"/>
</dbReference>
<keyword evidence="5 11" id="KW-0479">Metal-binding</keyword>
<comment type="cofactor">
    <cofactor evidence="10">
        <name>[2Fe-2S] cluster</name>
        <dbReference type="ChEBI" id="CHEBI:190135"/>
    </cofactor>
</comment>
<name>A0A126R123_METOL</name>
<dbReference type="EMBL" id="CP014265">
    <property type="protein sequence ID" value="AMK15981.1"/>
    <property type="molecule type" value="Genomic_DNA"/>
</dbReference>
<dbReference type="Pfam" id="PF10418">
    <property type="entry name" value="DHODB_Fe-S_bind"/>
    <property type="match status" value="1"/>
</dbReference>
<keyword evidence="2" id="KW-0813">Transport</keyword>
<dbReference type="PATRIC" id="fig|294671.3.peg.1485"/>
<keyword evidence="15" id="KW-1185">Reference proteome</keyword>
<accession>A0A126R123</accession>
<feature type="binding site" evidence="11">
    <location>
        <position position="228"/>
    </location>
    <ligand>
        <name>[2Fe-2S] cluster</name>
        <dbReference type="ChEBI" id="CHEBI:190135"/>
    </ligand>
</feature>
<comment type="cofactor">
    <cofactor evidence="11">
        <name>[2Fe-2S] cluster</name>
        <dbReference type="ChEBI" id="CHEBI:190135"/>
    </cofactor>
    <text evidence="11">Binds 1 [2Fe-2S] cluster per subunit.</text>
</comment>
<dbReference type="AlphaFoldDB" id="A0A126R123"/>
<dbReference type="Gene3D" id="2.10.240.10">
    <property type="entry name" value="Dihydroorotate dehydrogenase, electron transfer subunit"/>
    <property type="match status" value="1"/>
</dbReference>
<dbReference type="KEGG" id="mol:YLM1_1424"/>
<dbReference type="PANTHER" id="PTHR43513:SF3">
    <property type="entry name" value="DIHYDROOROTATE DEHYDROGENASE B (NAD(+)), ELECTRON TRANSFER SUBUNIT-RELATED"/>
    <property type="match status" value="1"/>
</dbReference>
<dbReference type="GO" id="GO:0046872">
    <property type="term" value="F:metal ion binding"/>
    <property type="evidence" value="ECO:0007669"/>
    <property type="project" value="UniProtKB-KW"/>
</dbReference>
<dbReference type="InterPro" id="IPR017927">
    <property type="entry name" value="FAD-bd_FR_type"/>
</dbReference>
<dbReference type="SUPFAM" id="SSF52343">
    <property type="entry name" value="Ferredoxin reductase-like, C-terminal NADP-linked domain"/>
    <property type="match status" value="1"/>
</dbReference>
<keyword evidence="7" id="KW-0249">Electron transport</keyword>
<evidence type="ECO:0000313" key="15">
    <source>
        <dbReference type="Proteomes" id="UP000066376"/>
    </source>
</evidence>
<evidence type="ECO:0000313" key="13">
    <source>
        <dbReference type="EMBL" id="AMK15981.1"/>
    </source>
</evidence>
<dbReference type="InterPro" id="IPR019480">
    <property type="entry name" value="Dihydroorotate_DH_Fe-S-bd"/>
</dbReference>
<dbReference type="GO" id="GO:0016491">
    <property type="term" value="F:oxidoreductase activity"/>
    <property type="evidence" value="ECO:0007669"/>
    <property type="project" value="InterPro"/>
</dbReference>
<evidence type="ECO:0000256" key="1">
    <source>
        <dbReference type="ARBA" id="ARBA00006422"/>
    </source>
</evidence>
<dbReference type="InterPro" id="IPR037117">
    <property type="entry name" value="Dihydroorotate_DH_ele_sf"/>
</dbReference>
<dbReference type="GeneID" id="28489734"/>
<dbReference type="InterPro" id="IPR050353">
    <property type="entry name" value="PyrK_electron_transfer"/>
</dbReference>
<dbReference type="GO" id="GO:0051537">
    <property type="term" value="F:2 iron, 2 sulfur cluster binding"/>
    <property type="evidence" value="ECO:0007669"/>
    <property type="project" value="UniProtKB-KW"/>
</dbReference>
<reference evidence="14" key="3">
    <citation type="submission" date="2016-10" db="EMBL/GenBank/DDBJ databases">
        <authorList>
            <person name="de Groot N.N."/>
        </authorList>
    </citation>
    <scope>NUCLEOTIDE SEQUENCE [LARGE SCALE GENOMIC DNA]</scope>
    <source>
        <strain evidence="14">DSM 16632</strain>
    </source>
</reference>
<evidence type="ECO:0000256" key="8">
    <source>
        <dbReference type="ARBA" id="ARBA00023004"/>
    </source>
</evidence>
<reference evidence="15" key="2">
    <citation type="submission" date="2016-02" db="EMBL/GenBank/DDBJ databases">
        <title>The draft genome sequence of the rumen methanogen Methanobrevibacter olleyae YLM1.</title>
        <authorList>
            <consortium name="New Zealand Agricultural Greenhouse Gas Research Centre/Pastoral Greenhouse Gas Research Consortium"/>
            <person name="Kelly W.J."/>
            <person name="Li D."/>
            <person name="Lambie S.C."/>
            <person name="Attwood G.T."/>
            <person name="Altermann E."/>
            <person name="Leahy S.C."/>
        </authorList>
    </citation>
    <scope>NUCLEOTIDE SEQUENCE [LARGE SCALE GENOMIC DNA]</scope>
    <source>
        <strain evidence="15">YLM1</strain>
    </source>
</reference>
<feature type="domain" description="FAD-binding FR-type" evidence="12">
    <location>
        <begin position="2"/>
        <end position="98"/>
    </location>
</feature>
<dbReference type="InterPro" id="IPR001433">
    <property type="entry name" value="OxRdtase_FAD/NAD-bd"/>
</dbReference>
<keyword evidence="3" id="KW-0285">Flavoprotein</keyword>
<dbReference type="Proteomes" id="UP000183442">
    <property type="component" value="Unassembled WGS sequence"/>
</dbReference>
<evidence type="ECO:0000313" key="16">
    <source>
        <dbReference type="Proteomes" id="UP000183442"/>
    </source>
</evidence>
<dbReference type="PIRSF" id="PIRSF006816">
    <property type="entry name" value="Cyc3_hyd_g"/>
    <property type="match status" value="1"/>
</dbReference>
<evidence type="ECO:0000313" key="14">
    <source>
        <dbReference type="EMBL" id="SFL16785.1"/>
    </source>
</evidence>
<keyword evidence="4 11" id="KW-0001">2Fe-2S</keyword>
<dbReference type="GO" id="GO:0050660">
    <property type="term" value="F:flavin adenine dinucleotide binding"/>
    <property type="evidence" value="ECO:0007669"/>
    <property type="project" value="InterPro"/>
</dbReference>
<dbReference type="RefSeq" id="WP_067147826.1">
    <property type="nucleotide sequence ID" value="NZ_CP014265.1"/>
</dbReference>
<evidence type="ECO:0000256" key="3">
    <source>
        <dbReference type="ARBA" id="ARBA00022630"/>
    </source>
</evidence>
<dbReference type="EMBL" id="FOTL01000001">
    <property type="protein sequence ID" value="SFL16785.1"/>
    <property type="molecule type" value="Genomic_DNA"/>
</dbReference>
<feature type="binding site" evidence="11">
    <location>
        <position position="220"/>
    </location>
    <ligand>
        <name>[2Fe-2S] cluster</name>
        <dbReference type="ChEBI" id="CHEBI:190135"/>
    </ligand>
</feature>
<dbReference type="PROSITE" id="PS51384">
    <property type="entry name" value="FAD_FR"/>
    <property type="match status" value="1"/>
</dbReference>
<gene>
    <name evidence="14" type="ORF">SAMN02910297_00100</name>
    <name evidence="13" type="ORF">YLM1_1424</name>
</gene>
<dbReference type="OrthoDB" id="35401at2157"/>
<comment type="similarity">
    <text evidence="1">Belongs to the PyrK family.</text>
</comment>
<dbReference type="InterPro" id="IPR039261">
    <property type="entry name" value="FNR_nucleotide-bd"/>
</dbReference>
<dbReference type="InterPro" id="IPR017938">
    <property type="entry name" value="Riboflavin_synthase-like_b-brl"/>
</dbReference>
<keyword evidence="6" id="KW-0274">FAD</keyword>
<feature type="binding site" evidence="11">
    <location>
        <position position="238"/>
    </location>
    <ligand>
        <name>[2Fe-2S] cluster</name>
        <dbReference type="ChEBI" id="CHEBI:190135"/>
    </ligand>
</feature>
<evidence type="ECO:0000256" key="6">
    <source>
        <dbReference type="ARBA" id="ARBA00022827"/>
    </source>
</evidence>